<comment type="caution">
    <text evidence="2">The sequence shown here is derived from an EMBL/GenBank/DDBJ whole genome shotgun (WGS) entry which is preliminary data.</text>
</comment>
<dbReference type="SUPFAM" id="SSF51679">
    <property type="entry name" value="Bacterial luciferase-like"/>
    <property type="match status" value="1"/>
</dbReference>
<dbReference type="InterPro" id="IPR036661">
    <property type="entry name" value="Luciferase-like_sf"/>
</dbReference>
<dbReference type="InterPro" id="IPR011251">
    <property type="entry name" value="Luciferase-like_dom"/>
</dbReference>
<feature type="domain" description="Luciferase-like" evidence="1">
    <location>
        <begin position="11"/>
        <end position="250"/>
    </location>
</feature>
<dbReference type="InterPro" id="IPR019921">
    <property type="entry name" value="Lucif-like_OxRdtase_Rv2161c"/>
</dbReference>
<dbReference type="STRING" id="1229780.BN381_640018"/>
<protein>
    <recommendedName>
        <fullName evidence="1">Luciferase-like domain-containing protein</fullName>
    </recommendedName>
</protein>
<dbReference type="Proteomes" id="UP000018291">
    <property type="component" value="Unassembled WGS sequence"/>
</dbReference>
<evidence type="ECO:0000313" key="3">
    <source>
        <dbReference type="Proteomes" id="UP000018291"/>
    </source>
</evidence>
<dbReference type="NCBIfam" id="TIGR03619">
    <property type="entry name" value="F420_Rv2161c"/>
    <property type="match status" value="1"/>
</dbReference>
<dbReference type="Gene3D" id="3.20.20.30">
    <property type="entry name" value="Luciferase-like domain"/>
    <property type="match status" value="1"/>
</dbReference>
<dbReference type="EMBL" id="CANL01000061">
    <property type="protein sequence ID" value="CCM65271.1"/>
    <property type="molecule type" value="Genomic_DNA"/>
</dbReference>
<proteinExistence type="predicted"/>
<dbReference type="OrthoDB" id="7903015at2"/>
<dbReference type="AlphaFoldDB" id="R4Z6F5"/>
<organism evidence="2 3">
    <name type="scientific">Candidatus Neomicrothrix parvicella RN1</name>
    <dbReference type="NCBI Taxonomy" id="1229780"/>
    <lineage>
        <taxon>Bacteria</taxon>
        <taxon>Bacillati</taxon>
        <taxon>Actinomycetota</taxon>
        <taxon>Acidimicrobiia</taxon>
        <taxon>Acidimicrobiales</taxon>
        <taxon>Microthrixaceae</taxon>
        <taxon>Candidatus Neomicrothrix</taxon>
    </lineage>
</organism>
<dbReference type="Pfam" id="PF00296">
    <property type="entry name" value="Bac_luciferase"/>
    <property type="match status" value="1"/>
</dbReference>
<dbReference type="eggNOG" id="COG2141">
    <property type="taxonomic scope" value="Bacteria"/>
</dbReference>
<dbReference type="RefSeq" id="WP_012229840.1">
    <property type="nucleotide sequence ID" value="NZ_HG422565.1"/>
</dbReference>
<accession>R4Z6F5</accession>
<sequence length="301" mass="33132">MRFSLALPMLPPDRLLPLAQAAEAAGWDAVTLPESVFYPEEVSADYPYTSDGKRFWAADAPFVDPWVAIPAIAATTERLMLGTNVTKLTLRHPLLMAKTVGSTAAMFPGRIELGVGLSWIPEEFAWLDQEMSNRGARLNEQIDVMRAVLAGGWVEHHGRFYDFDRLRMDPAPDPAVRLHVGGHSDAGIKRSLRRGDGWIGAQCDLDAIADITDRLRELRAEIGDDALVPADRFEVKLTPIVAPTTEAMEEVEAMGVTEVITSPWYFYPGDPDDPIAQLDSVTRFGDEVITPMSARGTTETP</sequence>
<evidence type="ECO:0000313" key="2">
    <source>
        <dbReference type="EMBL" id="CCM65271.1"/>
    </source>
</evidence>
<evidence type="ECO:0000259" key="1">
    <source>
        <dbReference type="Pfam" id="PF00296"/>
    </source>
</evidence>
<dbReference type="HOGENOM" id="CLU_027853_7_0_11"/>
<keyword evidence="3" id="KW-1185">Reference proteome</keyword>
<dbReference type="InterPro" id="IPR050564">
    <property type="entry name" value="F420-G6PD/mer"/>
</dbReference>
<dbReference type="GO" id="GO:0016705">
    <property type="term" value="F:oxidoreductase activity, acting on paired donors, with incorporation or reduction of molecular oxygen"/>
    <property type="evidence" value="ECO:0007669"/>
    <property type="project" value="InterPro"/>
</dbReference>
<reference evidence="2 3" key="1">
    <citation type="journal article" date="2013" name="ISME J.">
        <title>Metabolic model for the filamentous 'Candidatus Microthrix parvicella' based on genomic and metagenomic analyses.</title>
        <authorList>
            <person name="Jon McIlroy S."/>
            <person name="Kristiansen R."/>
            <person name="Albertsen M."/>
            <person name="Michael Karst S."/>
            <person name="Rossetti S."/>
            <person name="Lund Nielsen J."/>
            <person name="Tandoi V."/>
            <person name="James Seviour R."/>
            <person name="Nielsen P.H."/>
        </authorList>
    </citation>
    <scope>NUCLEOTIDE SEQUENCE [LARGE SCALE GENOMIC DNA]</scope>
    <source>
        <strain evidence="2 3">RN1</strain>
    </source>
</reference>
<dbReference type="PANTHER" id="PTHR43244">
    <property type="match status" value="1"/>
</dbReference>
<gene>
    <name evidence="2" type="ORF">BN381_640018</name>
</gene>
<dbReference type="PANTHER" id="PTHR43244:SF2">
    <property type="entry name" value="CONSERVED HYPOTHETICAL ALANINE AND PROLINE-RICH PROTEIN"/>
    <property type="match status" value="1"/>
</dbReference>
<name>R4Z6F5_9ACTN</name>